<accession>A0A0C9WMF3</accession>
<dbReference type="AlphaFoldDB" id="A0A0C9WMF3"/>
<dbReference type="EMBL" id="KN838676">
    <property type="protein sequence ID" value="KIJ98124.1"/>
    <property type="molecule type" value="Genomic_DNA"/>
</dbReference>
<dbReference type="HOGENOM" id="CLU_2264179_0_0_1"/>
<name>A0A0C9WMF3_9AGAR</name>
<reference evidence="2" key="2">
    <citation type="submission" date="2015-01" db="EMBL/GenBank/DDBJ databases">
        <title>Evolutionary Origins and Diversification of the Mycorrhizal Mutualists.</title>
        <authorList>
            <consortium name="DOE Joint Genome Institute"/>
            <consortium name="Mycorrhizal Genomics Consortium"/>
            <person name="Kohler A."/>
            <person name="Kuo A."/>
            <person name="Nagy L.G."/>
            <person name="Floudas D."/>
            <person name="Copeland A."/>
            <person name="Barry K.W."/>
            <person name="Cichocki N."/>
            <person name="Veneault-Fourrey C."/>
            <person name="LaButti K."/>
            <person name="Lindquist E.A."/>
            <person name="Lipzen A."/>
            <person name="Lundell T."/>
            <person name="Morin E."/>
            <person name="Murat C."/>
            <person name="Riley R."/>
            <person name="Ohm R."/>
            <person name="Sun H."/>
            <person name="Tunlid A."/>
            <person name="Henrissat B."/>
            <person name="Grigoriev I.V."/>
            <person name="Hibbett D.S."/>
            <person name="Martin F."/>
        </authorList>
    </citation>
    <scope>NUCLEOTIDE SEQUENCE [LARGE SCALE GENOMIC DNA]</scope>
    <source>
        <strain evidence="2">LaAM-08-1</strain>
    </source>
</reference>
<proteinExistence type="predicted"/>
<evidence type="ECO:0000313" key="1">
    <source>
        <dbReference type="EMBL" id="KIJ98124.1"/>
    </source>
</evidence>
<organism evidence="1 2">
    <name type="scientific">Laccaria amethystina LaAM-08-1</name>
    <dbReference type="NCBI Taxonomy" id="1095629"/>
    <lineage>
        <taxon>Eukaryota</taxon>
        <taxon>Fungi</taxon>
        <taxon>Dikarya</taxon>
        <taxon>Basidiomycota</taxon>
        <taxon>Agaricomycotina</taxon>
        <taxon>Agaricomycetes</taxon>
        <taxon>Agaricomycetidae</taxon>
        <taxon>Agaricales</taxon>
        <taxon>Agaricineae</taxon>
        <taxon>Hydnangiaceae</taxon>
        <taxon>Laccaria</taxon>
    </lineage>
</organism>
<reference evidence="1 2" key="1">
    <citation type="submission" date="2014-04" db="EMBL/GenBank/DDBJ databases">
        <authorList>
            <consortium name="DOE Joint Genome Institute"/>
            <person name="Kuo A."/>
            <person name="Kohler A."/>
            <person name="Nagy L.G."/>
            <person name="Floudas D."/>
            <person name="Copeland A."/>
            <person name="Barry K.W."/>
            <person name="Cichocki N."/>
            <person name="Veneault-Fourrey C."/>
            <person name="LaButti K."/>
            <person name="Lindquist E.A."/>
            <person name="Lipzen A."/>
            <person name="Lundell T."/>
            <person name="Morin E."/>
            <person name="Murat C."/>
            <person name="Sun H."/>
            <person name="Tunlid A."/>
            <person name="Henrissat B."/>
            <person name="Grigoriev I.V."/>
            <person name="Hibbett D.S."/>
            <person name="Martin F."/>
            <person name="Nordberg H.P."/>
            <person name="Cantor M.N."/>
            <person name="Hua S.X."/>
        </authorList>
    </citation>
    <scope>NUCLEOTIDE SEQUENCE [LARGE SCALE GENOMIC DNA]</scope>
    <source>
        <strain evidence="1 2">LaAM-08-1</strain>
    </source>
</reference>
<gene>
    <name evidence="1" type="ORF">K443DRAFT_220521</name>
</gene>
<dbReference type="Proteomes" id="UP000054477">
    <property type="component" value="Unassembled WGS sequence"/>
</dbReference>
<protein>
    <submittedName>
        <fullName evidence="1">Unplaced genomic scaffold K443scaffold_141, whole genome shotgun sequence</fullName>
    </submittedName>
</protein>
<keyword evidence="2" id="KW-1185">Reference proteome</keyword>
<sequence length="103" mass="11144">MGGDESVGNRRNLIGRAFKPWSLYMSAISGTMSSRTSSSGRLKDDEVTKIGISQYKSACSSPDPNELHPEGCVVPCRVDGDRHGLCRVSALVGTSWGKLDKKR</sequence>
<evidence type="ECO:0000313" key="2">
    <source>
        <dbReference type="Proteomes" id="UP000054477"/>
    </source>
</evidence>